<dbReference type="EMBL" id="SLYC01000037">
    <property type="protein sequence ID" value="TCP99071.1"/>
    <property type="molecule type" value="Genomic_DNA"/>
</dbReference>
<sequence length="79" mass="8918">MDKKDLTRKIKEKALSLGFATVDITTADDFSDYAEELLRRAPAYDFVINMPKSPYKGAFPRSIMPEAKSIICLPMTTLM</sequence>
<organism evidence="1 2">
    <name type="scientific">Serpentinicella alkaliphila</name>
    <dbReference type="NCBI Taxonomy" id="1734049"/>
    <lineage>
        <taxon>Bacteria</taxon>
        <taxon>Bacillati</taxon>
        <taxon>Bacillota</taxon>
        <taxon>Clostridia</taxon>
        <taxon>Peptostreptococcales</taxon>
        <taxon>Natronincolaceae</taxon>
        <taxon>Serpentinicella</taxon>
    </lineage>
</organism>
<gene>
    <name evidence="1" type="ORF">EDD79_103734</name>
</gene>
<proteinExistence type="predicted"/>
<evidence type="ECO:0000313" key="1">
    <source>
        <dbReference type="EMBL" id="TCP99071.1"/>
    </source>
</evidence>
<protein>
    <submittedName>
        <fullName evidence="1">Uncharacterized protein</fullName>
    </submittedName>
</protein>
<comment type="caution">
    <text evidence="1">The sequence shown here is derived from an EMBL/GenBank/DDBJ whole genome shotgun (WGS) entry which is preliminary data.</text>
</comment>
<dbReference type="AlphaFoldDB" id="A0A4R2TB02"/>
<accession>A0A4R2TB02</accession>
<reference evidence="1 2" key="1">
    <citation type="submission" date="2019-03" db="EMBL/GenBank/DDBJ databases">
        <title>Genomic Encyclopedia of Type Strains, Phase IV (KMG-IV): sequencing the most valuable type-strain genomes for metagenomic binning, comparative biology and taxonomic classification.</title>
        <authorList>
            <person name="Goeker M."/>
        </authorList>
    </citation>
    <scope>NUCLEOTIDE SEQUENCE [LARGE SCALE GENOMIC DNA]</scope>
    <source>
        <strain evidence="1 2">DSM 100013</strain>
    </source>
</reference>
<dbReference type="RefSeq" id="WP_132849275.1">
    <property type="nucleotide sequence ID" value="NZ_CP058648.1"/>
</dbReference>
<name>A0A4R2TB02_9FIRM</name>
<keyword evidence="2" id="KW-1185">Reference proteome</keyword>
<dbReference type="OrthoDB" id="9784571at2"/>
<evidence type="ECO:0000313" key="2">
    <source>
        <dbReference type="Proteomes" id="UP000295504"/>
    </source>
</evidence>
<dbReference type="Proteomes" id="UP000295504">
    <property type="component" value="Unassembled WGS sequence"/>
</dbReference>